<sequence length="104" mass="11764">MNRHYDCVLTVALPARLEDDFIDLALAHPEWVDGFSLAHQEGFGSGASLVSPMERVRGRARRAVLTVLMESQHVELLLQELRTAFPTPEILWWTMPVTAFGRFA</sequence>
<dbReference type="Pfam" id="PF11582">
    <property type="entry name" value="DUF3240"/>
    <property type="match status" value="1"/>
</dbReference>
<keyword evidence="2" id="KW-1185">Reference proteome</keyword>
<dbReference type="RefSeq" id="WP_200591790.1">
    <property type="nucleotide sequence ID" value="NZ_JAEPBG010000003.1"/>
</dbReference>
<dbReference type="EMBL" id="JAEPBG010000003">
    <property type="protein sequence ID" value="MBK4735029.1"/>
    <property type="molecule type" value="Genomic_DNA"/>
</dbReference>
<evidence type="ECO:0000313" key="1">
    <source>
        <dbReference type="EMBL" id="MBK4735029.1"/>
    </source>
</evidence>
<organism evidence="1 2">
    <name type="scientific">Noviherbaspirillum pedocola</name>
    <dbReference type="NCBI Taxonomy" id="2801341"/>
    <lineage>
        <taxon>Bacteria</taxon>
        <taxon>Pseudomonadati</taxon>
        <taxon>Pseudomonadota</taxon>
        <taxon>Betaproteobacteria</taxon>
        <taxon>Burkholderiales</taxon>
        <taxon>Oxalobacteraceae</taxon>
        <taxon>Noviherbaspirillum</taxon>
    </lineage>
</organism>
<dbReference type="Proteomes" id="UP000622890">
    <property type="component" value="Unassembled WGS sequence"/>
</dbReference>
<name>A0A934SYI9_9BURK</name>
<evidence type="ECO:0000313" key="2">
    <source>
        <dbReference type="Proteomes" id="UP000622890"/>
    </source>
</evidence>
<dbReference type="Gene3D" id="3.30.70.120">
    <property type="match status" value="1"/>
</dbReference>
<comment type="caution">
    <text evidence="1">The sequence shown here is derived from an EMBL/GenBank/DDBJ whole genome shotgun (WGS) entry which is preliminary data.</text>
</comment>
<dbReference type="InterPro" id="IPR021634">
    <property type="entry name" value="DUF3240"/>
</dbReference>
<gene>
    <name evidence="1" type="ORF">JJB74_10455</name>
</gene>
<dbReference type="InterPro" id="IPR015867">
    <property type="entry name" value="N-reg_PII/ATP_PRibTrfase_C"/>
</dbReference>
<dbReference type="AlphaFoldDB" id="A0A934SYI9"/>
<protein>
    <submittedName>
        <fullName evidence="1">DUF3240 family protein</fullName>
    </submittedName>
</protein>
<reference evidence="1" key="1">
    <citation type="submission" date="2021-01" db="EMBL/GenBank/DDBJ databases">
        <title>Genome sequence of strain Noviherbaspirillum sp. DKR-6.</title>
        <authorList>
            <person name="Chaudhary D.K."/>
        </authorList>
    </citation>
    <scope>NUCLEOTIDE SEQUENCE</scope>
    <source>
        <strain evidence="1">DKR-6</strain>
    </source>
</reference>
<accession>A0A934SYI9</accession>
<proteinExistence type="predicted"/>